<proteinExistence type="predicted"/>
<feature type="domain" description="HpcH/HpaI aldolase/citrate lyase" evidence="4">
    <location>
        <begin position="4"/>
        <end position="217"/>
    </location>
</feature>
<evidence type="ECO:0000256" key="3">
    <source>
        <dbReference type="ARBA" id="ARBA00022842"/>
    </source>
</evidence>
<dbReference type="RefSeq" id="WP_311423767.1">
    <property type="nucleotide sequence ID" value="NZ_JAVREH010000020.1"/>
</dbReference>
<comment type="cofactor">
    <cofactor evidence="1">
        <name>Mg(2+)</name>
        <dbReference type="ChEBI" id="CHEBI:18420"/>
    </cofactor>
</comment>
<dbReference type="PANTHER" id="PTHR32308:SF0">
    <property type="entry name" value="HPCH_HPAI ALDOLASE_CITRATE LYASE DOMAIN-CONTAINING PROTEIN"/>
    <property type="match status" value="1"/>
</dbReference>
<keyword evidence="2" id="KW-0479">Metal-binding</keyword>
<dbReference type="InterPro" id="IPR005000">
    <property type="entry name" value="Aldolase/citrate-lyase_domain"/>
</dbReference>
<dbReference type="InterPro" id="IPR040442">
    <property type="entry name" value="Pyrv_kinase-like_dom_sf"/>
</dbReference>
<dbReference type="InterPro" id="IPR015813">
    <property type="entry name" value="Pyrv/PenolPyrv_kinase-like_dom"/>
</dbReference>
<dbReference type="Pfam" id="PF03328">
    <property type="entry name" value="HpcH_HpaI"/>
    <property type="match status" value="1"/>
</dbReference>
<evidence type="ECO:0000256" key="2">
    <source>
        <dbReference type="ARBA" id="ARBA00022723"/>
    </source>
</evidence>
<protein>
    <submittedName>
        <fullName evidence="5">CoA ester lyase</fullName>
    </submittedName>
</protein>
<organism evidence="5 6">
    <name type="scientific">Jatrophihabitans lederbergiae</name>
    <dbReference type="NCBI Taxonomy" id="3075547"/>
    <lineage>
        <taxon>Bacteria</taxon>
        <taxon>Bacillati</taxon>
        <taxon>Actinomycetota</taxon>
        <taxon>Actinomycetes</taxon>
        <taxon>Jatrophihabitantales</taxon>
        <taxon>Jatrophihabitantaceae</taxon>
        <taxon>Jatrophihabitans</taxon>
    </lineage>
</organism>
<name>A0ABU2JCA0_9ACTN</name>
<dbReference type="EMBL" id="JAVREH010000020">
    <property type="protein sequence ID" value="MDT0262617.1"/>
    <property type="molecule type" value="Genomic_DNA"/>
</dbReference>
<evidence type="ECO:0000313" key="6">
    <source>
        <dbReference type="Proteomes" id="UP001183176"/>
    </source>
</evidence>
<dbReference type="SUPFAM" id="SSF51621">
    <property type="entry name" value="Phosphoenolpyruvate/pyruvate domain"/>
    <property type="match status" value="1"/>
</dbReference>
<keyword evidence="6" id="KW-1185">Reference proteome</keyword>
<evidence type="ECO:0000256" key="1">
    <source>
        <dbReference type="ARBA" id="ARBA00001946"/>
    </source>
</evidence>
<sequence length="279" mass="29211">MIARSYLYVPGDASDRLDRAHQRGADAVIADLEDGVAETAKPVAIEAVRAWLSERAEDGVQRWVRINAGERGFADLRAVFGPGLFGICVPKVCGPAEVASVVDGVRSCARESQPVAVMAIIETARGLRNLDAIAAVPGLSVLQLGELDLAADLGMTPGPDELELLPARAAVVAAAAAAGLMPPVAPVSPDFSDLDRFARTTAALKRLGFAGRAVIHPAQLTAVHEAFTPSQREIDAAVDTLSRYQAALTGGSGVAVDAHGAMIDEAVARSCRRILEYTR</sequence>
<reference evidence="6" key="1">
    <citation type="submission" date="2023-07" db="EMBL/GenBank/DDBJ databases">
        <title>30 novel species of actinomycetes from the DSMZ collection.</title>
        <authorList>
            <person name="Nouioui I."/>
        </authorList>
    </citation>
    <scope>NUCLEOTIDE SEQUENCE [LARGE SCALE GENOMIC DNA]</scope>
    <source>
        <strain evidence="6">DSM 44399</strain>
    </source>
</reference>
<dbReference type="Proteomes" id="UP001183176">
    <property type="component" value="Unassembled WGS sequence"/>
</dbReference>
<dbReference type="PIRSF" id="PIRSF015582">
    <property type="entry name" value="Cit_lyase_B"/>
    <property type="match status" value="1"/>
</dbReference>
<evidence type="ECO:0000259" key="4">
    <source>
        <dbReference type="Pfam" id="PF03328"/>
    </source>
</evidence>
<accession>A0ABU2JCA0</accession>
<dbReference type="Gene3D" id="3.20.20.60">
    <property type="entry name" value="Phosphoenolpyruvate-binding domains"/>
    <property type="match status" value="1"/>
</dbReference>
<dbReference type="GO" id="GO:0016829">
    <property type="term" value="F:lyase activity"/>
    <property type="evidence" value="ECO:0007669"/>
    <property type="project" value="UniProtKB-KW"/>
</dbReference>
<comment type="caution">
    <text evidence="5">The sequence shown here is derived from an EMBL/GenBank/DDBJ whole genome shotgun (WGS) entry which is preliminary data.</text>
</comment>
<keyword evidence="5" id="KW-0456">Lyase</keyword>
<dbReference type="PANTHER" id="PTHR32308">
    <property type="entry name" value="LYASE BETA SUBUNIT, PUTATIVE (AFU_ORTHOLOGUE AFUA_4G13030)-RELATED"/>
    <property type="match status" value="1"/>
</dbReference>
<dbReference type="InterPro" id="IPR011206">
    <property type="entry name" value="Citrate_lyase_beta/mcl1/mcl2"/>
</dbReference>
<evidence type="ECO:0000313" key="5">
    <source>
        <dbReference type="EMBL" id="MDT0262617.1"/>
    </source>
</evidence>
<keyword evidence="3" id="KW-0460">Magnesium</keyword>
<gene>
    <name evidence="5" type="ORF">RM423_14575</name>
</gene>